<gene>
    <name evidence="4" type="ORF">MFIFM68171_05539</name>
</gene>
<keyword evidence="5" id="KW-1185">Reference proteome</keyword>
<evidence type="ECO:0000259" key="3">
    <source>
        <dbReference type="PROSITE" id="PS51462"/>
    </source>
</evidence>
<evidence type="ECO:0000313" key="4">
    <source>
        <dbReference type="EMBL" id="GAB1315329.1"/>
    </source>
</evidence>
<comment type="similarity">
    <text evidence="1 2">Belongs to the eIF-2B alpha/beta/delta subunits family.</text>
</comment>
<dbReference type="InterPro" id="IPR000649">
    <property type="entry name" value="IF-2B-related"/>
</dbReference>
<dbReference type="Gene3D" id="3.90.79.10">
    <property type="entry name" value="Nucleoside Triphosphate Pyrophosphohydrolase"/>
    <property type="match status" value="1"/>
</dbReference>
<dbReference type="InterPro" id="IPR015797">
    <property type="entry name" value="NUDIX_hydrolase-like_dom_sf"/>
</dbReference>
<comment type="caution">
    <text evidence="4">The sequence shown here is derived from an EMBL/GenBank/DDBJ whole genome shotgun (WGS) entry which is preliminary data.</text>
</comment>
<organism evidence="4 5">
    <name type="scientific">Madurella fahalii</name>
    <dbReference type="NCBI Taxonomy" id="1157608"/>
    <lineage>
        <taxon>Eukaryota</taxon>
        <taxon>Fungi</taxon>
        <taxon>Dikarya</taxon>
        <taxon>Ascomycota</taxon>
        <taxon>Pezizomycotina</taxon>
        <taxon>Sordariomycetes</taxon>
        <taxon>Sordariomycetidae</taxon>
        <taxon>Sordariales</taxon>
        <taxon>Sordariales incertae sedis</taxon>
        <taxon>Madurella</taxon>
    </lineage>
</organism>
<dbReference type="Pfam" id="PF01008">
    <property type="entry name" value="IF-2B"/>
    <property type="match status" value="1"/>
</dbReference>
<accession>A0ABQ0GCB2</accession>
<dbReference type="InterPro" id="IPR000086">
    <property type="entry name" value="NUDIX_hydrolase_dom"/>
</dbReference>
<dbReference type="Pfam" id="PF00293">
    <property type="entry name" value="NUDIX"/>
    <property type="match status" value="1"/>
</dbReference>
<dbReference type="CDD" id="cd18872">
    <property type="entry name" value="NUDIX_eIF-2B"/>
    <property type="match status" value="1"/>
</dbReference>
<dbReference type="GeneID" id="98176282"/>
<name>A0ABQ0GCB2_9PEZI</name>
<evidence type="ECO:0000256" key="1">
    <source>
        <dbReference type="ARBA" id="ARBA00007251"/>
    </source>
</evidence>
<reference evidence="4 5" key="1">
    <citation type="submission" date="2024-09" db="EMBL/GenBank/DDBJ databases">
        <title>Itraconazole resistance in Madurella fahalii resulting from another homologue of gene encoding cytochrome P450 14-alpha sterol demethylase (CYP51).</title>
        <authorList>
            <person name="Yoshioka I."/>
            <person name="Fahal A.H."/>
            <person name="Kaneko S."/>
            <person name="Yaguchi T."/>
        </authorList>
    </citation>
    <scope>NUCLEOTIDE SEQUENCE [LARGE SCALE GENOMIC DNA]</scope>
    <source>
        <strain evidence="4 5">IFM 68171</strain>
    </source>
</reference>
<dbReference type="InterPro" id="IPR037171">
    <property type="entry name" value="NagB/RpiA_transferase-like"/>
</dbReference>
<dbReference type="SUPFAM" id="SSF55811">
    <property type="entry name" value="Nudix"/>
    <property type="match status" value="1"/>
</dbReference>
<dbReference type="SUPFAM" id="SSF100950">
    <property type="entry name" value="NagB/RpiA/CoA transferase-like"/>
    <property type="match status" value="1"/>
</dbReference>
<dbReference type="PROSITE" id="PS51462">
    <property type="entry name" value="NUDIX"/>
    <property type="match status" value="1"/>
</dbReference>
<proteinExistence type="inferred from homology"/>
<dbReference type="RefSeq" id="XP_070917060.1">
    <property type="nucleotide sequence ID" value="XM_071060959.1"/>
</dbReference>
<dbReference type="PANTHER" id="PTHR43475">
    <property type="entry name" value="METHYLTHIORIBOSE-1-PHOSPHATE ISOMERASE"/>
    <property type="match status" value="1"/>
</dbReference>
<dbReference type="Gene3D" id="3.40.50.10470">
    <property type="entry name" value="Translation initiation factor eif-2b, domain 2"/>
    <property type="match status" value="1"/>
</dbReference>
<dbReference type="InterPro" id="IPR042529">
    <property type="entry name" value="IF_2B-like_C"/>
</dbReference>
<sequence>MATALGNASEWKKRSIASSFVFKFDNAGVGGPRVALFRRSANVSTYQHRLAPISGTIDPSDPSPLDAAWREIYEETTLTPASLALQRQGKSYTFRDASVGREWTVFPFMFRLRAPGYEQQIHLDWEHEEWGWYDPGAVIKDADAMGAVPRLAESLRRVWFEADIGMAASKVLSAGLDVLAHDHESGARQLAGVALQTLRDVVVALDAPGDGSMDEWWTRVRFVAWHLWKNGRESMGAAIMSTLLAALAGIEKAVQQSQPQLTSWQGTVLGELDARIAARQESAKLVSRVFSTYLERTFPSKLASHEPISILTLSESSSIRQGLRYAAQESGFVLDLRILESRPLYEGVSLAGSVADDLSTAAPPSSTSPHRITLYSDASAALAAAGIDAVVIGADRIAASGAVSNKTGSLPAVLSTKHACPTAKVIVLGESDKVAPPGPPEDHVVEDNDPSQISRAWQGEYNGSRVRSAAAAFRGVGLTGTGIGRVAVEIRNVFFEWVPPSLIDVYVTESGEWTAREIEQHSGKLEGEEKRLFGAL</sequence>
<feature type="domain" description="Nudix hydrolase" evidence="3">
    <location>
        <begin position="12"/>
        <end position="157"/>
    </location>
</feature>
<evidence type="ECO:0000313" key="5">
    <source>
        <dbReference type="Proteomes" id="UP001628179"/>
    </source>
</evidence>
<dbReference type="EMBL" id="BAAFSV010000003">
    <property type="protein sequence ID" value="GAB1315329.1"/>
    <property type="molecule type" value="Genomic_DNA"/>
</dbReference>
<evidence type="ECO:0000256" key="2">
    <source>
        <dbReference type="RuleBase" id="RU003814"/>
    </source>
</evidence>
<dbReference type="PANTHER" id="PTHR43475:SF3">
    <property type="entry name" value="TRANSLATION INITIATION FACTOR EIF-2B SUBUNIT FAMILY PROTEIN (AFU_ORTHOLOGUE AFUA_2G14290)"/>
    <property type="match status" value="1"/>
</dbReference>
<protein>
    <recommendedName>
        <fullName evidence="3">Nudix hydrolase domain-containing protein</fullName>
    </recommendedName>
</protein>
<dbReference type="Proteomes" id="UP001628179">
    <property type="component" value="Unassembled WGS sequence"/>
</dbReference>